<dbReference type="GO" id="GO:0005886">
    <property type="term" value="C:plasma membrane"/>
    <property type="evidence" value="ECO:0007669"/>
    <property type="project" value="UniProtKB-SubCell"/>
</dbReference>
<feature type="coiled-coil region" evidence="14">
    <location>
        <begin position="76"/>
        <end position="129"/>
    </location>
</feature>
<evidence type="ECO:0000256" key="3">
    <source>
        <dbReference type="ARBA" id="ARBA00022547"/>
    </source>
</evidence>
<dbReference type="Pfam" id="PF00430">
    <property type="entry name" value="ATP-synt_B"/>
    <property type="match status" value="1"/>
</dbReference>
<evidence type="ECO:0000256" key="9">
    <source>
        <dbReference type="ARBA" id="ARBA00023310"/>
    </source>
</evidence>
<dbReference type="InterPro" id="IPR005864">
    <property type="entry name" value="ATP_synth_F0_bsu_bac"/>
</dbReference>
<evidence type="ECO:0000256" key="11">
    <source>
        <dbReference type="ARBA" id="ARBA00037847"/>
    </source>
</evidence>
<name>A0AAP2W9E2_9FIRM</name>
<comment type="similarity">
    <text evidence="1 12 13">Belongs to the ATPase B chain family.</text>
</comment>
<dbReference type="RefSeq" id="WP_231063031.1">
    <property type="nucleotide sequence ID" value="NZ_JAJNOR010000006.1"/>
</dbReference>
<evidence type="ECO:0000256" key="4">
    <source>
        <dbReference type="ARBA" id="ARBA00022692"/>
    </source>
</evidence>
<evidence type="ECO:0000256" key="5">
    <source>
        <dbReference type="ARBA" id="ARBA00022781"/>
    </source>
</evidence>
<dbReference type="Gene3D" id="1.20.5.620">
    <property type="entry name" value="F1F0 ATP synthase subunit B, membrane domain"/>
    <property type="match status" value="1"/>
</dbReference>
<dbReference type="GO" id="GO:0045259">
    <property type="term" value="C:proton-transporting ATP synthase complex"/>
    <property type="evidence" value="ECO:0007669"/>
    <property type="project" value="UniProtKB-KW"/>
</dbReference>
<evidence type="ECO:0000313" key="15">
    <source>
        <dbReference type="EMBL" id="MCD2493166.1"/>
    </source>
</evidence>
<keyword evidence="8 12" id="KW-0472">Membrane</keyword>
<evidence type="ECO:0000313" key="16">
    <source>
        <dbReference type="Proteomes" id="UP001299265"/>
    </source>
</evidence>
<dbReference type="CDD" id="cd06503">
    <property type="entry name" value="ATP-synt_Fo_b"/>
    <property type="match status" value="1"/>
</dbReference>
<keyword evidence="7 12" id="KW-0406">Ion transport</keyword>
<dbReference type="HAMAP" id="MF_01398">
    <property type="entry name" value="ATP_synth_b_bprime"/>
    <property type="match status" value="1"/>
</dbReference>
<evidence type="ECO:0000256" key="13">
    <source>
        <dbReference type="RuleBase" id="RU003848"/>
    </source>
</evidence>
<feature type="transmembrane region" description="Helical" evidence="12">
    <location>
        <begin position="31"/>
        <end position="51"/>
    </location>
</feature>
<keyword evidence="12" id="KW-1003">Cell membrane</keyword>
<dbReference type="EMBL" id="JAJNOR010000006">
    <property type="protein sequence ID" value="MCD2493166.1"/>
    <property type="molecule type" value="Genomic_DNA"/>
</dbReference>
<dbReference type="SUPFAM" id="SSF81573">
    <property type="entry name" value="F1F0 ATP synthase subunit B, membrane domain"/>
    <property type="match status" value="1"/>
</dbReference>
<dbReference type="GO" id="GO:0046933">
    <property type="term" value="F:proton-transporting ATP synthase activity, rotational mechanism"/>
    <property type="evidence" value="ECO:0007669"/>
    <property type="project" value="UniProtKB-UniRule"/>
</dbReference>
<keyword evidence="6 12" id="KW-1133">Transmembrane helix</keyword>
<keyword evidence="3 12" id="KW-0138">CF(0)</keyword>
<dbReference type="GO" id="GO:0012505">
    <property type="term" value="C:endomembrane system"/>
    <property type="evidence" value="ECO:0007669"/>
    <property type="project" value="UniProtKB-SubCell"/>
</dbReference>
<proteinExistence type="inferred from homology"/>
<accession>A0AAP2W9E2</accession>
<evidence type="ECO:0000256" key="8">
    <source>
        <dbReference type="ARBA" id="ARBA00023136"/>
    </source>
</evidence>
<evidence type="ECO:0000256" key="12">
    <source>
        <dbReference type="HAMAP-Rule" id="MF_01398"/>
    </source>
</evidence>
<evidence type="ECO:0000256" key="2">
    <source>
        <dbReference type="ARBA" id="ARBA00022448"/>
    </source>
</evidence>
<comment type="subunit">
    <text evidence="12">F-type ATPases have 2 components, F(1) - the catalytic core - and F(0) - the membrane proton channel. F(1) has five subunits: alpha(3), beta(3), gamma(1), delta(1), epsilon(1). F(0) has three main subunits: a(1), b(2) and c(10-14). The alpha and beta chains form an alternating ring which encloses part of the gamma chain. F(1) is attached to F(0) by a central stalk formed by the gamma and epsilon chains, while a peripheral stalk is formed by the delta and b chains.</text>
</comment>
<dbReference type="InterPro" id="IPR002146">
    <property type="entry name" value="ATP_synth_b/b'su_bac/chlpt"/>
</dbReference>
<evidence type="ECO:0000256" key="14">
    <source>
        <dbReference type="SAM" id="Coils"/>
    </source>
</evidence>
<protein>
    <recommendedName>
        <fullName evidence="12">ATP synthase subunit b</fullName>
    </recommendedName>
    <alternativeName>
        <fullName evidence="12">ATP synthase F(0) sector subunit b</fullName>
    </alternativeName>
    <alternativeName>
        <fullName evidence="12">ATPase subunit I</fullName>
    </alternativeName>
    <alternativeName>
        <fullName evidence="12">F-type ATPase subunit b</fullName>
        <shortName evidence="12">F-ATPase subunit b</shortName>
    </alternativeName>
</protein>
<dbReference type="PANTHER" id="PTHR33445">
    <property type="entry name" value="ATP SYNTHASE SUBUNIT B', CHLOROPLASTIC"/>
    <property type="match status" value="1"/>
</dbReference>
<dbReference type="NCBIfam" id="TIGR01144">
    <property type="entry name" value="ATP_synt_b"/>
    <property type="match status" value="1"/>
</dbReference>
<dbReference type="AlphaFoldDB" id="A0AAP2W9E2"/>
<keyword evidence="9 12" id="KW-0066">ATP synthesis</keyword>
<sequence>MGAILAAGNFLAASGEEYTRILGLDLQLIHDALLLGVNIFILFFALSYLLFNPVRNMLEKRSEKIRTDLDTAAADKKTAAELKTEYEAKIKDIDKEAEAILAEARKKALKREEEILENAKAESARIIERAGREAELEKKKALDDMKQEMITIASMMAVKAVKASMDVKIQDELIDRTLKEIGDDTWQS</sequence>
<comment type="subcellular location">
    <subcellularLocation>
        <location evidence="12">Cell membrane</location>
        <topology evidence="12">Single-pass membrane protein</topology>
    </subcellularLocation>
    <subcellularLocation>
        <location evidence="11">Endomembrane system</location>
        <topology evidence="11">Single-pass membrane protein</topology>
    </subcellularLocation>
</comment>
<keyword evidence="16" id="KW-1185">Reference proteome</keyword>
<keyword evidence="4 12" id="KW-0812">Transmembrane</keyword>
<reference evidence="15 16" key="1">
    <citation type="submission" date="2021-11" db="EMBL/GenBank/DDBJ databases">
        <title>Lacrimispora sp. nov. NSJ-141 isolated from human feces.</title>
        <authorList>
            <person name="Abdugheni R."/>
        </authorList>
    </citation>
    <scope>NUCLEOTIDE SEQUENCE [LARGE SCALE GENOMIC DNA]</scope>
    <source>
        <strain evidence="15 16">NSJ-141</strain>
    </source>
</reference>
<evidence type="ECO:0000256" key="1">
    <source>
        <dbReference type="ARBA" id="ARBA00005513"/>
    </source>
</evidence>
<dbReference type="InterPro" id="IPR050059">
    <property type="entry name" value="ATP_synthase_B_chain"/>
</dbReference>
<keyword evidence="14" id="KW-0175">Coiled coil</keyword>
<comment type="function">
    <text evidence="10 12">F(1)F(0) ATP synthase produces ATP from ADP in the presence of a proton or sodium gradient. F-type ATPases consist of two structural domains, F(1) containing the extramembraneous catalytic core and F(0) containing the membrane proton channel, linked together by a central stalk and a peripheral stalk. During catalysis, ATP synthesis in the catalytic domain of F(1) is coupled via a rotary mechanism of the central stalk subunits to proton translocation.</text>
</comment>
<evidence type="ECO:0000256" key="7">
    <source>
        <dbReference type="ARBA" id="ARBA00023065"/>
    </source>
</evidence>
<comment type="function">
    <text evidence="12">Component of the F(0) channel, it forms part of the peripheral stalk, linking F(1) to F(0).</text>
</comment>
<evidence type="ECO:0000256" key="10">
    <source>
        <dbReference type="ARBA" id="ARBA00025198"/>
    </source>
</evidence>
<organism evidence="15 16">
    <name type="scientific">Lientehia hominis</name>
    <dbReference type="NCBI Taxonomy" id="2897778"/>
    <lineage>
        <taxon>Bacteria</taxon>
        <taxon>Bacillati</taxon>
        <taxon>Bacillota</taxon>
        <taxon>Clostridia</taxon>
        <taxon>Lachnospirales</taxon>
        <taxon>Lachnospiraceae</taxon>
        <taxon>Lientehia</taxon>
    </lineage>
</organism>
<comment type="caution">
    <text evidence="15">The sequence shown here is derived from an EMBL/GenBank/DDBJ whole genome shotgun (WGS) entry which is preliminary data.</text>
</comment>
<dbReference type="Proteomes" id="UP001299265">
    <property type="component" value="Unassembled WGS sequence"/>
</dbReference>
<dbReference type="InterPro" id="IPR028987">
    <property type="entry name" value="ATP_synth_B-like_membr_sf"/>
</dbReference>
<keyword evidence="2 12" id="KW-0813">Transport</keyword>
<dbReference type="PANTHER" id="PTHR33445:SF2">
    <property type="entry name" value="ATP SYNTHASE SUBUNIT B', CHLOROPLASTIC"/>
    <property type="match status" value="1"/>
</dbReference>
<dbReference type="GO" id="GO:0046961">
    <property type="term" value="F:proton-transporting ATPase activity, rotational mechanism"/>
    <property type="evidence" value="ECO:0007669"/>
    <property type="project" value="TreeGrafter"/>
</dbReference>
<keyword evidence="5 12" id="KW-0375">Hydrogen ion transport</keyword>
<gene>
    <name evidence="12 15" type="primary">atpF</name>
    <name evidence="15" type="ORF">LQE92_11110</name>
</gene>
<evidence type="ECO:0000256" key="6">
    <source>
        <dbReference type="ARBA" id="ARBA00022989"/>
    </source>
</evidence>